<evidence type="ECO:0000256" key="4">
    <source>
        <dbReference type="ARBA" id="ARBA00023163"/>
    </source>
</evidence>
<dbReference type="InterPro" id="IPR007627">
    <property type="entry name" value="RNA_pol_sigma70_r2"/>
</dbReference>
<feature type="domain" description="RNA polymerase sigma-70" evidence="5">
    <location>
        <begin position="207"/>
        <end position="233"/>
    </location>
</feature>
<dbReference type="InterPro" id="IPR013325">
    <property type="entry name" value="RNA_pol_sigma_r2"/>
</dbReference>
<evidence type="ECO:0000256" key="3">
    <source>
        <dbReference type="ARBA" id="ARBA00023125"/>
    </source>
</evidence>
<dbReference type="CDD" id="cd06171">
    <property type="entry name" value="Sigma70_r4"/>
    <property type="match status" value="1"/>
</dbReference>
<dbReference type="Gene3D" id="1.10.10.10">
    <property type="entry name" value="Winged helix-like DNA-binding domain superfamily/Winged helix DNA-binding domain"/>
    <property type="match status" value="2"/>
</dbReference>
<dbReference type="InterPro" id="IPR007630">
    <property type="entry name" value="RNA_pol_sigma70_r4"/>
</dbReference>
<dbReference type="InterPro" id="IPR014322">
    <property type="entry name" value="RNA_pol_sigma-B/F/G"/>
</dbReference>
<name>A0ABV1FIW4_9FIRM</name>
<dbReference type="PANTHER" id="PTHR30385">
    <property type="entry name" value="SIGMA FACTOR F FLAGELLAR"/>
    <property type="match status" value="1"/>
</dbReference>
<dbReference type="Pfam" id="PF04545">
    <property type="entry name" value="Sigma70_r4"/>
    <property type="match status" value="1"/>
</dbReference>
<dbReference type="InterPro" id="IPR000943">
    <property type="entry name" value="RNA_pol_sigma70"/>
</dbReference>
<keyword evidence="4" id="KW-0804">Transcription</keyword>
<dbReference type="InterPro" id="IPR013324">
    <property type="entry name" value="RNA_pol_sigma_r3/r4-like"/>
</dbReference>
<evidence type="ECO:0000259" key="5">
    <source>
        <dbReference type="PROSITE" id="PS00716"/>
    </source>
</evidence>
<reference evidence="6 7" key="1">
    <citation type="submission" date="2024-03" db="EMBL/GenBank/DDBJ databases">
        <title>Human intestinal bacterial collection.</title>
        <authorList>
            <person name="Pauvert C."/>
            <person name="Hitch T.C.A."/>
            <person name="Clavel T."/>
        </authorList>
    </citation>
    <scope>NUCLEOTIDE SEQUENCE [LARGE SCALE GENOMIC DNA]</scope>
    <source>
        <strain evidence="6 7">CLA-AA-H132</strain>
    </source>
</reference>
<dbReference type="NCBIfam" id="TIGR02937">
    <property type="entry name" value="sigma70-ECF"/>
    <property type="match status" value="1"/>
</dbReference>
<keyword evidence="7" id="KW-1185">Reference proteome</keyword>
<dbReference type="EMBL" id="JBBMFE010000010">
    <property type="protein sequence ID" value="MEQ2472993.1"/>
    <property type="molecule type" value="Genomic_DNA"/>
</dbReference>
<evidence type="ECO:0000256" key="2">
    <source>
        <dbReference type="ARBA" id="ARBA00023082"/>
    </source>
</evidence>
<accession>A0ABV1FIW4</accession>
<keyword evidence="1" id="KW-0805">Transcription regulation</keyword>
<dbReference type="NCBIfam" id="TIGR02980">
    <property type="entry name" value="SigBFG"/>
    <property type="match status" value="1"/>
</dbReference>
<evidence type="ECO:0000313" key="7">
    <source>
        <dbReference type="Proteomes" id="UP001438008"/>
    </source>
</evidence>
<dbReference type="PRINTS" id="PR00046">
    <property type="entry name" value="SIGMA70FCT"/>
</dbReference>
<organism evidence="6 7">
    <name type="scientific">Laedolimicola intestinihominis</name>
    <dbReference type="NCBI Taxonomy" id="3133166"/>
    <lineage>
        <taxon>Bacteria</taxon>
        <taxon>Bacillati</taxon>
        <taxon>Bacillota</taxon>
        <taxon>Clostridia</taxon>
        <taxon>Lachnospirales</taxon>
        <taxon>Lachnospiraceae</taxon>
        <taxon>Laedolimicola</taxon>
    </lineage>
</organism>
<comment type="caution">
    <text evidence="6">The sequence shown here is derived from an EMBL/GenBank/DDBJ whole genome shotgun (WGS) entry which is preliminary data.</text>
</comment>
<dbReference type="InterPro" id="IPR036388">
    <property type="entry name" value="WH-like_DNA-bd_sf"/>
</dbReference>
<dbReference type="PROSITE" id="PS00716">
    <property type="entry name" value="SIGMA70_2"/>
    <property type="match status" value="1"/>
</dbReference>
<keyword evidence="3" id="KW-0238">DNA-binding</keyword>
<dbReference type="Pfam" id="PF04542">
    <property type="entry name" value="Sigma70_r2"/>
    <property type="match status" value="1"/>
</dbReference>
<dbReference type="Proteomes" id="UP001438008">
    <property type="component" value="Unassembled WGS sequence"/>
</dbReference>
<dbReference type="PANTHER" id="PTHR30385:SF4">
    <property type="entry name" value="RNA POLYMERASE SIGMA-E FACTOR"/>
    <property type="match status" value="1"/>
</dbReference>
<gene>
    <name evidence="6" type="ORF">WMO29_10920</name>
</gene>
<sequence>MDRTAELIRRSQDGDKEARETLIQENMGLVHHVVRRFLGRGAEAEDLTQIGAIGLMKAIERFDLSYEVRFSTYAVPMIAGEIRRFLRDDSIIKVSRSLKELAVRAARLREELLMEQGGEPGLEELAARLRVEPEELAQAYDSCSEVESLHKIIYQGDGEGVSLMDRVEEKKDEQEAVLTRMLVRQLLDTLEPKERRLIVLRFFCDKTQAQVAGELGMTQVQVSRLEKKILTALKKRVG</sequence>
<dbReference type="InterPro" id="IPR014284">
    <property type="entry name" value="RNA_pol_sigma-70_dom"/>
</dbReference>
<evidence type="ECO:0000256" key="1">
    <source>
        <dbReference type="ARBA" id="ARBA00023015"/>
    </source>
</evidence>
<dbReference type="SUPFAM" id="SSF88659">
    <property type="entry name" value="Sigma3 and sigma4 domains of RNA polymerase sigma factors"/>
    <property type="match status" value="2"/>
</dbReference>
<dbReference type="Gene3D" id="1.20.120.1810">
    <property type="match status" value="1"/>
</dbReference>
<protein>
    <submittedName>
        <fullName evidence="6">SigB/SigF/SigG family RNA polymerase sigma factor</fullName>
    </submittedName>
</protein>
<proteinExistence type="predicted"/>
<dbReference type="SUPFAM" id="SSF88946">
    <property type="entry name" value="Sigma2 domain of RNA polymerase sigma factors"/>
    <property type="match status" value="1"/>
</dbReference>
<dbReference type="RefSeq" id="WP_349164792.1">
    <property type="nucleotide sequence ID" value="NZ_JBBMFE010000010.1"/>
</dbReference>
<keyword evidence="2" id="KW-0731">Sigma factor</keyword>
<evidence type="ECO:0000313" key="6">
    <source>
        <dbReference type="EMBL" id="MEQ2472993.1"/>
    </source>
</evidence>